<dbReference type="PANTHER" id="PTHR13878:SF91">
    <property type="entry name" value="FAD BINDING DOMAIN PROTEIN (AFU_ORTHOLOGUE AFUA_6G12070)-RELATED"/>
    <property type="match status" value="1"/>
</dbReference>
<dbReference type="Gene3D" id="3.30.465.10">
    <property type="match status" value="2"/>
</dbReference>
<comment type="similarity">
    <text evidence="1">Belongs to the oxygen-dependent FAD-linked oxidoreductase family.</text>
</comment>
<organism evidence="6 7">
    <name type="scientific">Polyplosphaeria fusca</name>
    <dbReference type="NCBI Taxonomy" id="682080"/>
    <lineage>
        <taxon>Eukaryota</taxon>
        <taxon>Fungi</taxon>
        <taxon>Dikarya</taxon>
        <taxon>Ascomycota</taxon>
        <taxon>Pezizomycotina</taxon>
        <taxon>Dothideomycetes</taxon>
        <taxon>Pleosporomycetidae</taxon>
        <taxon>Pleosporales</taxon>
        <taxon>Tetraplosphaeriaceae</taxon>
        <taxon>Polyplosphaeria</taxon>
    </lineage>
</organism>
<sequence>MAPILSCLLFTASLLSTPSLSRTLFTYERKQLTREYVASLPEQDQELFAFDSTAAPNNTKPRCRYGPSDGKWPAEKAWTKLGRQLSSTDVLIKTTPQASVCYGEQKNDAKCQDLTKNWSNSYTHIDDPTEVLSPIYQGLTCQPPSIYNSGNCSLGGYPSYVINVKNVLDIQLGINFARNDQVRLIVKNTGHDFSGKSVGAGSLSIWTHGLKDMQYFENYVDESGYKGPAIKAGAGVQAFDLYKFANDHGVMAVAGEGQTVGVMGGYILGGGHSPLSSLYGMAADQVLGFEVVTAIGDFISANSTSNPDLFWALRGGGGGTFGVVTSVTIKAFKDMPTTAASWSFSSAKLGVDKFWAASKVFVDGITNLVDNGIYSYFTVVQSGSDYVFTMVPLFAPNKTASQLSSLLAGYQSKLTALNVPFSPKITEYKGFYPAWQAEFPLEAQSDVQTAFGSRLFPRSNFASETGRNLTFSVLRSTVEGGQMVLGFATSPTLAKAGNPDNAVNPAWRNAVLHAITGRRWDAKSSTTDILSVRRSFTNGTMQKWRDVTPGSGSYLNEADRLEPNWQQSFWGSKYERLLQIKKDNDPRDVFWAANAVGSEGWTVESVDGLPNENGKLCKAGSATTTSSAGSTPTGVLLG</sequence>
<dbReference type="AlphaFoldDB" id="A0A9P4R8R0"/>
<dbReference type="InterPro" id="IPR036318">
    <property type="entry name" value="FAD-bd_PCMH-like_sf"/>
</dbReference>
<dbReference type="Pfam" id="PF08031">
    <property type="entry name" value="BBE"/>
    <property type="match status" value="1"/>
</dbReference>
<comment type="caution">
    <text evidence="6">The sequence shown here is derived from an EMBL/GenBank/DDBJ whole genome shotgun (WGS) entry which is preliminary data.</text>
</comment>
<evidence type="ECO:0000313" key="6">
    <source>
        <dbReference type="EMBL" id="KAF2738971.1"/>
    </source>
</evidence>
<dbReference type="SUPFAM" id="SSF56176">
    <property type="entry name" value="FAD-binding/transporter-associated domain-like"/>
    <property type="match status" value="1"/>
</dbReference>
<dbReference type="PROSITE" id="PS51387">
    <property type="entry name" value="FAD_PCMH"/>
    <property type="match status" value="1"/>
</dbReference>
<dbReference type="GO" id="GO:0016491">
    <property type="term" value="F:oxidoreductase activity"/>
    <property type="evidence" value="ECO:0007669"/>
    <property type="project" value="UniProtKB-KW"/>
</dbReference>
<dbReference type="OrthoDB" id="9983560at2759"/>
<dbReference type="InterPro" id="IPR006094">
    <property type="entry name" value="Oxid_FAD_bind_N"/>
</dbReference>
<dbReference type="Pfam" id="PF01565">
    <property type="entry name" value="FAD_binding_4"/>
    <property type="match status" value="1"/>
</dbReference>
<evidence type="ECO:0000256" key="3">
    <source>
        <dbReference type="SAM" id="MobiDB-lite"/>
    </source>
</evidence>
<evidence type="ECO:0000256" key="1">
    <source>
        <dbReference type="ARBA" id="ARBA00005466"/>
    </source>
</evidence>
<gene>
    <name evidence="6" type="ORF">EJ04DRAFT_541009</name>
</gene>
<dbReference type="InterPro" id="IPR050432">
    <property type="entry name" value="FAD-linked_Oxidoreductases_BP"/>
</dbReference>
<evidence type="ECO:0000259" key="5">
    <source>
        <dbReference type="PROSITE" id="PS51387"/>
    </source>
</evidence>
<protein>
    <submittedName>
        <fullName evidence="6">FAD-binding domain-containing protein</fullName>
    </submittedName>
</protein>
<feature type="region of interest" description="Disordered" evidence="3">
    <location>
        <begin position="618"/>
        <end position="638"/>
    </location>
</feature>
<keyword evidence="4" id="KW-0732">Signal</keyword>
<name>A0A9P4R8R0_9PLEO</name>
<dbReference type="InterPro" id="IPR016169">
    <property type="entry name" value="FAD-bd_PCMH_sub2"/>
</dbReference>
<feature type="chain" id="PRO_5040260124" evidence="4">
    <location>
        <begin position="22"/>
        <end position="638"/>
    </location>
</feature>
<keyword evidence="2" id="KW-0560">Oxidoreductase</keyword>
<keyword evidence="7" id="KW-1185">Reference proteome</keyword>
<dbReference type="PANTHER" id="PTHR13878">
    <property type="entry name" value="GULONOLACTONE OXIDASE"/>
    <property type="match status" value="1"/>
</dbReference>
<evidence type="ECO:0000256" key="2">
    <source>
        <dbReference type="ARBA" id="ARBA00023002"/>
    </source>
</evidence>
<dbReference type="GO" id="GO:0071949">
    <property type="term" value="F:FAD binding"/>
    <property type="evidence" value="ECO:0007669"/>
    <property type="project" value="InterPro"/>
</dbReference>
<accession>A0A9P4R8R0</accession>
<evidence type="ECO:0000313" key="7">
    <source>
        <dbReference type="Proteomes" id="UP000799444"/>
    </source>
</evidence>
<proteinExistence type="inferred from homology"/>
<dbReference type="InterPro" id="IPR016166">
    <property type="entry name" value="FAD-bd_PCMH"/>
</dbReference>
<feature type="compositionally biased region" description="Low complexity" evidence="3">
    <location>
        <begin position="619"/>
        <end position="638"/>
    </location>
</feature>
<dbReference type="Proteomes" id="UP000799444">
    <property type="component" value="Unassembled WGS sequence"/>
</dbReference>
<evidence type="ECO:0000256" key="4">
    <source>
        <dbReference type="SAM" id="SignalP"/>
    </source>
</evidence>
<feature type="signal peptide" evidence="4">
    <location>
        <begin position="1"/>
        <end position="21"/>
    </location>
</feature>
<feature type="domain" description="FAD-binding PCMH-type" evidence="5">
    <location>
        <begin position="154"/>
        <end position="334"/>
    </location>
</feature>
<reference evidence="6" key="1">
    <citation type="journal article" date="2020" name="Stud. Mycol.">
        <title>101 Dothideomycetes genomes: a test case for predicting lifestyles and emergence of pathogens.</title>
        <authorList>
            <person name="Haridas S."/>
            <person name="Albert R."/>
            <person name="Binder M."/>
            <person name="Bloem J."/>
            <person name="Labutti K."/>
            <person name="Salamov A."/>
            <person name="Andreopoulos B."/>
            <person name="Baker S."/>
            <person name="Barry K."/>
            <person name="Bills G."/>
            <person name="Bluhm B."/>
            <person name="Cannon C."/>
            <person name="Castanera R."/>
            <person name="Culley D."/>
            <person name="Daum C."/>
            <person name="Ezra D."/>
            <person name="Gonzalez J."/>
            <person name="Henrissat B."/>
            <person name="Kuo A."/>
            <person name="Liang C."/>
            <person name="Lipzen A."/>
            <person name="Lutzoni F."/>
            <person name="Magnuson J."/>
            <person name="Mondo S."/>
            <person name="Nolan M."/>
            <person name="Ohm R."/>
            <person name="Pangilinan J."/>
            <person name="Park H.-J."/>
            <person name="Ramirez L."/>
            <person name="Alfaro M."/>
            <person name="Sun H."/>
            <person name="Tritt A."/>
            <person name="Yoshinaga Y."/>
            <person name="Zwiers L.-H."/>
            <person name="Turgeon B."/>
            <person name="Goodwin S."/>
            <person name="Spatafora J."/>
            <person name="Crous P."/>
            <person name="Grigoriev I."/>
        </authorList>
    </citation>
    <scope>NUCLEOTIDE SEQUENCE</scope>
    <source>
        <strain evidence="6">CBS 125425</strain>
    </source>
</reference>
<dbReference type="EMBL" id="ML996106">
    <property type="protein sequence ID" value="KAF2738971.1"/>
    <property type="molecule type" value="Genomic_DNA"/>
</dbReference>
<dbReference type="InterPro" id="IPR012951">
    <property type="entry name" value="BBE"/>
</dbReference>